<reference evidence="8 9" key="1">
    <citation type="journal article" date="2023" name="Virus Evol.">
        <title>Computational host range prediction-The good, the bad, and the ugly.</title>
        <authorList>
            <person name="Howell A.A."/>
            <person name="Versoza C.J."/>
            <person name="Pfeifer S.P."/>
        </authorList>
    </citation>
    <scope>NUCLEOTIDE SEQUENCE [LARGE SCALE GENOMIC DNA]</scope>
    <source>
        <strain evidence="8 9">1610/1b</strain>
    </source>
</reference>
<keyword evidence="4" id="KW-0274">FAD</keyword>
<keyword evidence="5" id="KW-0521">NADP</keyword>
<protein>
    <submittedName>
        <fullName evidence="8">NAD(P)/FAD-dependent oxidoreductase</fullName>
        <ecNumber evidence="8">1.14.13.-</ecNumber>
    </submittedName>
</protein>
<name>A0ABZ2TXZ6_9ACTN</name>
<dbReference type="InterPro" id="IPR020946">
    <property type="entry name" value="Flavin_mOase-like"/>
</dbReference>
<keyword evidence="7" id="KW-0503">Monooxygenase</keyword>
<dbReference type="GO" id="GO:0016491">
    <property type="term" value="F:oxidoreductase activity"/>
    <property type="evidence" value="ECO:0007669"/>
    <property type="project" value="UniProtKB-KW"/>
</dbReference>
<dbReference type="Proteomes" id="UP001479933">
    <property type="component" value="Chromosome"/>
</dbReference>
<dbReference type="PRINTS" id="PR00411">
    <property type="entry name" value="PNDRDTASEI"/>
</dbReference>
<gene>
    <name evidence="8" type="ORF">RVF87_14820</name>
</gene>
<sequence length="549" mass="62245">MTAPATSAHGRTDNDSNTDVLDVLIVGGGFSGLYSLDRLRDAGFTAKVWDAAGDFGGIWWWNCYPGARTDSTGQVYQFEHKELWRDFDWRELYPNWEGVREYFQYIDSQLDLRKDVVFSTFASEAAWDEDSRTWTVRSSDGKEQQARQVIVATGFGAKPLYPNLEGLDTFAGESYHTARWPQGGVDMTGKKVVVMGTGSSGVQVVQEAGHVAEHVTVLQRTPNLALPMQQRKLTHDDNEEFRKDLPERFVTRNNAFAGFDFDFMPINAVDLSKEERDAIYEKMWQEGGFPMWLGTFQDILSDDEANRTFYDFWRNKVHERIADPVKAEIVAPKEWPHPYGIKRPSLEQDYYDVINQDNVDVIDSKKNPIKKVVPEGVIMEDGTFLECDLLVLATGFDANSGGILGIDITGVDGQKLRDKWAGGVDTFMGLSTNGFPNMMFLYGPQSPSGFCNGPTSAERQGHIVVEFLEHLQRKGVTRFENSVESEKSWRSHVDELFMDSMFPRAKSWYWGANVPGKVPQMLNYTGGVPLYFTTWDEHKENGYDVYDVK</sequence>
<proteinExistence type="inferred from homology"/>
<dbReference type="Pfam" id="PF00743">
    <property type="entry name" value="FMO-like"/>
    <property type="match status" value="1"/>
</dbReference>
<evidence type="ECO:0000256" key="1">
    <source>
        <dbReference type="ARBA" id="ARBA00001974"/>
    </source>
</evidence>
<evidence type="ECO:0000256" key="4">
    <source>
        <dbReference type="ARBA" id="ARBA00022827"/>
    </source>
</evidence>
<keyword evidence="3" id="KW-0285">Flavoprotein</keyword>
<evidence type="ECO:0000256" key="7">
    <source>
        <dbReference type="ARBA" id="ARBA00023033"/>
    </source>
</evidence>
<keyword evidence="9" id="KW-1185">Reference proteome</keyword>
<dbReference type="PANTHER" id="PTHR43098">
    <property type="entry name" value="L-ORNITHINE N(5)-MONOOXYGENASE-RELATED"/>
    <property type="match status" value="1"/>
</dbReference>
<dbReference type="InterPro" id="IPR036188">
    <property type="entry name" value="FAD/NAD-bd_sf"/>
</dbReference>
<dbReference type="RefSeq" id="WP_066162370.1">
    <property type="nucleotide sequence ID" value="NZ_CP136137.1"/>
</dbReference>
<evidence type="ECO:0000256" key="2">
    <source>
        <dbReference type="ARBA" id="ARBA00010139"/>
    </source>
</evidence>
<comment type="cofactor">
    <cofactor evidence="1">
        <name>FAD</name>
        <dbReference type="ChEBI" id="CHEBI:57692"/>
    </cofactor>
</comment>
<dbReference type="InterPro" id="IPR050775">
    <property type="entry name" value="FAD-binding_Monooxygenases"/>
</dbReference>
<evidence type="ECO:0000256" key="6">
    <source>
        <dbReference type="ARBA" id="ARBA00023002"/>
    </source>
</evidence>
<comment type="similarity">
    <text evidence="2">Belongs to the FAD-binding monooxygenase family.</text>
</comment>
<dbReference type="EMBL" id="CP136137">
    <property type="protein sequence ID" value="WYY06334.1"/>
    <property type="molecule type" value="Genomic_DNA"/>
</dbReference>
<evidence type="ECO:0000256" key="3">
    <source>
        <dbReference type="ARBA" id="ARBA00022630"/>
    </source>
</evidence>
<dbReference type="PANTHER" id="PTHR43098:SF3">
    <property type="entry name" value="L-ORNITHINE N(5)-MONOOXYGENASE-RELATED"/>
    <property type="match status" value="1"/>
</dbReference>
<evidence type="ECO:0000313" key="8">
    <source>
        <dbReference type="EMBL" id="WYY06334.1"/>
    </source>
</evidence>
<dbReference type="SUPFAM" id="SSF51905">
    <property type="entry name" value="FAD/NAD(P)-binding domain"/>
    <property type="match status" value="1"/>
</dbReference>
<evidence type="ECO:0000313" key="9">
    <source>
        <dbReference type="Proteomes" id="UP001479933"/>
    </source>
</evidence>
<evidence type="ECO:0000256" key="5">
    <source>
        <dbReference type="ARBA" id="ARBA00022857"/>
    </source>
</evidence>
<organism evidence="8 9">
    <name type="scientific">Gordonia hydrophobica</name>
    <dbReference type="NCBI Taxonomy" id="40516"/>
    <lineage>
        <taxon>Bacteria</taxon>
        <taxon>Bacillati</taxon>
        <taxon>Actinomycetota</taxon>
        <taxon>Actinomycetes</taxon>
        <taxon>Mycobacteriales</taxon>
        <taxon>Gordoniaceae</taxon>
        <taxon>Gordonia</taxon>
    </lineage>
</organism>
<keyword evidence="6 8" id="KW-0560">Oxidoreductase</keyword>
<dbReference type="EC" id="1.14.13.-" evidence="8"/>
<dbReference type="Gene3D" id="3.50.50.60">
    <property type="entry name" value="FAD/NAD(P)-binding domain"/>
    <property type="match status" value="2"/>
</dbReference>
<accession>A0ABZ2TXZ6</accession>